<evidence type="ECO:0000313" key="3">
    <source>
        <dbReference type="EMBL" id="KAL1582686.1"/>
    </source>
</evidence>
<dbReference type="GeneID" id="96010033"/>
<feature type="compositionally biased region" description="Polar residues" evidence="1">
    <location>
        <begin position="168"/>
        <end position="180"/>
    </location>
</feature>
<feature type="region of interest" description="Disordered" evidence="1">
    <location>
        <begin position="491"/>
        <end position="532"/>
    </location>
</feature>
<feature type="compositionally biased region" description="Polar residues" evidence="1">
    <location>
        <begin position="491"/>
        <end position="501"/>
    </location>
</feature>
<evidence type="ECO:0000313" key="4">
    <source>
        <dbReference type="Proteomes" id="UP000803884"/>
    </source>
</evidence>
<reference evidence="3 4" key="1">
    <citation type="journal article" date="2020" name="Microbiol. Resour. Announc.">
        <title>Draft Genome Sequence of a Cladosporium Species Isolated from the Mesophotic Ascidian Didemnum maculosum.</title>
        <authorList>
            <person name="Gioti A."/>
            <person name="Siaperas R."/>
            <person name="Nikolaivits E."/>
            <person name="Le Goff G."/>
            <person name="Ouazzani J."/>
            <person name="Kotoulas G."/>
            <person name="Topakas E."/>
        </authorList>
    </citation>
    <scope>NUCLEOTIDE SEQUENCE [LARGE SCALE GENOMIC DNA]</scope>
    <source>
        <strain evidence="3 4">TM138-S3</strain>
    </source>
</reference>
<feature type="region of interest" description="Disordered" evidence="1">
    <location>
        <begin position="168"/>
        <end position="223"/>
    </location>
</feature>
<gene>
    <name evidence="3" type="ORF">WHR41_08591</name>
</gene>
<feature type="region of interest" description="Disordered" evidence="1">
    <location>
        <begin position="234"/>
        <end position="253"/>
    </location>
</feature>
<protein>
    <recommendedName>
        <fullName evidence="2">CRIB domain-containing protein</fullName>
    </recommendedName>
</protein>
<feature type="compositionally biased region" description="Polar residues" evidence="1">
    <location>
        <begin position="58"/>
        <end position="77"/>
    </location>
</feature>
<feature type="compositionally biased region" description="Low complexity" evidence="1">
    <location>
        <begin position="197"/>
        <end position="217"/>
    </location>
</feature>
<feature type="region of interest" description="Disordered" evidence="1">
    <location>
        <begin position="58"/>
        <end position="120"/>
    </location>
</feature>
<dbReference type="RefSeq" id="XP_069225793.1">
    <property type="nucleotide sequence ID" value="XM_069377195.1"/>
</dbReference>
<feature type="compositionally biased region" description="Low complexity" evidence="1">
    <location>
        <begin position="331"/>
        <end position="341"/>
    </location>
</feature>
<feature type="region of interest" description="Disordered" evidence="1">
    <location>
        <begin position="289"/>
        <end position="348"/>
    </location>
</feature>
<sequence length="626" mass="68305">MSQSSFHQSIAAVAQAPGQFLQNAKANGLIKRNSIFSRPETRNASIDLDASDLDSMRTTNRSLSTCQAVPRPSSSSGVMERSHTDPTLSKRHSLFRSRKKSLRKSVHDEDIPGSEMPPRSFKSVDEYHSHLRKQSISPPFNFQHLSHTRRKHVPDLATVDEKGLSRVQFQAQQQSPSSDLQGIRATDLSPKLDETRSSASSRPTTPCLPEPGSGPHHSSSRSMDVRHIMQPAVTGHGRPRASSCQTQSAMQRNPSAISRVVRLSTHNPNVPEAESKPPLDVQVMHCSPSEVKYRSQQPLPALPQPAGSKRKSKRMTFDSQYSIGSYSETASSMNSPKSSTSNQVNAGSFDGKDEYGSLADVSEASWENDVDFCYEQEAESTCDFHWDEPEEDADGAFRLSKFLPPNDGSRTSALFAAAPQNTSPLQRRRSSIVGHRGFQHARTNSANYETRYHDGHAQASQEHLASVSEDVEESKPMFGPEIMHLGASVGSLSDDASTRTGSSRHRKSNSCASYESGIRPMAPTSDNGHSSVASLNSIPELVHSNTACSSTDAVAAVQDSEPERSPQAAVCDIMRKPSTLSNRAILQAGRVVQRGRPSIAGGRLSRTPSAQAQKPLAEEEEQTTWI</sequence>
<dbReference type="AlphaFoldDB" id="A0AB34KFZ5"/>
<dbReference type="Proteomes" id="UP000803884">
    <property type="component" value="Unassembled WGS sequence"/>
</dbReference>
<feature type="compositionally biased region" description="Basic residues" evidence="1">
    <location>
        <begin position="89"/>
        <end position="104"/>
    </location>
</feature>
<feature type="compositionally biased region" description="Polar residues" evidence="1">
    <location>
        <begin position="242"/>
        <end position="253"/>
    </location>
</feature>
<accession>A0AB34KFZ5</accession>
<evidence type="ECO:0000259" key="2">
    <source>
        <dbReference type="PROSITE" id="PS50108"/>
    </source>
</evidence>
<dbReference type="InterPro" id="IPR000095">
    <property type="entry name" value="CRIB_dom"/>
</dbReference>
<feature type="domain" description="CRIB" evidence="2">
    <location>
        <begin position="136"/>
        <end position="149"/>
    </location>
</feature>
<keyword evidence="4" id="KW-1185">Reference proteome</keyword>
<proteinExistence type="predicted"/>
<name>A0AB34KFZ5_9PEZI</name>
<organism evidence="3 4">
    <name type="scientific">Cladosporium halotolerans</name>
    <dbReference type="NCBI Taxonomy" id="1052096"/>
    <lineage>
        <taxon>Eukaryota</taxon>
        <taxon>Fungi</taxon>
        <taxon>Dikarya</taxon>
        <taxon>Ascomycota</taxon>
        <taxon>Pezizomycotina</taxon>
        <taxon>Dothideomycetes</taxon>
        <taxon>Dothideomycetidae</taxon>
        <taxon>Cladosporiales</taxon>
        <taxon>Cladosporiaceae</taxon>
        <taxon>Cladosporium</taxon>
    </lineage>
</organism>
<evidence type="ECO:0000256" key="1">
    <source>
        <dbReference type="SAM" id="MobiDB-lite"/>
    </source>
</evidence>
<feature type="region of interest" description="Disordered" evidence="1">
    <location>
        <begin position="596"/>
        <end position="626"/>
    </location>
</feature>
<comment type="caution">
    <text evidence="3">The sequence shown here is derived from an EMBL/GenBank/DDBJ whole genome shotgun (WGS) entry which is preliminary data.</text>
</comment>
<dbReference type="EMBL" id="JAAQHG020000045">
    <property type="protein sequence ID" value="KAL1582686.1"/>
    <property type="molecule type" value="Genomic_DNA"/>
</dbReference>
<dbReference type="PROSITE" id="PS50108">
    <property type="entry name" value="CRIB"/>
    <property type="match status" value="1"/>
</dbReference>
<feature type="compositionally biased region" description="Polar residues" evidence="1">
    <location>
        <begin position="317"/>
        <end position="330"/>
    </location>
</feature>